<evidence type="ECO:0000313" key="1">
    <source>
        <dbReference type="EMBL" id="CAG8741354.1"/>
    </source>
</evidence>
<keyword evidence="2" id="KW-1185">Reference proteome</keyword>
<comment type="caution">
    <text evidence="1">The sequence shown here is derived from an EMBL/GenBank/DDBJ whole genome shotgun (WGS) entry which is preliminary data.</text>
</comment>
<gene>
    <name evidence="1" type="ORF">RFULGI_LOCUS12887</name>
</gene>
<evidence type="ECO:0000313" key="2">
    <source>
        <dbReference type="Proteomes" id="UP000789396"/>
    </source>
</evidence>
<dbReference type="EMBL" id="CAJVPZ010032242">
    <property type="protein sequence ID" value="CAG8741354.1"/>
    <property type="molecule type" value="Genomic_DNA"/>
</dbReference>
<reference evidence="1" key="1">
    <citation type="submission" date="2021-06" db="EMBL/GenBank/DDBJ databases">
        <authorList>
            <person name="Kallberg Y."/>
            <person name="Tangrot J."/>
            <person name="Rosling A."/>
        </authorList>
    </citation>
    <scope>NUCLEOTIDE SEQUENCE</scope>
    <source>
        <strain evidence="1">IN212</strain>
    </source>
</reference>
<feature type="non-terminal residue" evidence="1">
    <location>
        <position position="114"/>
    </location>
</feature>
<dbReference type="OrthoDB" id="10348787at2759"/>
<name>A0A9N9IM13_9GLOM</name>
<accession>A0A9N9IM13</accession>
<dbReference type="AlphaFoldDB" id="A0A9N9IM13"/>
<sequence length="114" mass="12997">MANRQEKECLSKAYNIIKSVNPHPKIISVYEKDDSKVYGLVGDQLYTYASNWVPYNEEVNLSNSIIDLSNSIIELNFEGKSQEMIKEYFSIYVYDNINSDEISSIGPNEASTID</sequence>
<dbReference type="Proteomes" id="UP000789396">
    <property type="component" value="Unassembled WGS sequence"/>
</dbReference>
<organism evidence="1 2">
    <name type="scientific">Racocetra fulgida</name>
    <dbReference type="NCBI Taxonomy" id="60492"/>
    <lineage>
        <taxon>Eukaryota</taxon>
        <taxon>Fungi</taxon>
        <taxon>Fungi incertae sedis</taxon>
        <taxon>Mucoromycota</taxon>
        <taxon>Glomeromycotina</taxon>
        <taxon>Glomeromycetes</taxon>
        <taxon>Diversisporales</taxon>
        <taxon>Gigasporaceae</taxon>
        <taxon>Racocetra</taxon>
    </lineage>
</organism>
<protein>
    <submittedName>
        <fullName evidence="1">8730_t:CDS:1</fullName>
    </submittedName>
</protein>
<proteinExistence type="predicted"/>